<dbReference type="SUPFAM" id="SSF55811">
    <property type="entry name" value="Nudix"/>
    <property type="match status" value="1"/>
</dbReference>
<dbReference type="Proteomes" id="UP000255421">
    <property type="component" value="Unassembled WGS sequence"/>
</dbReference>
<dbReference type="OrthoDB" id="25379at2157"/>
<dbReference type="PROSITE" id="PS00893">
    <property type="entry name" value="NUDIX_BOX"/>
    <property type="match status" value="1"/>
</dbReference>
<keyword evidence="2 4" id="KW-0378">Hydrolase</keyword>
<reference evidence="5" key="2">
    <citation type="submission" date="2016-10" db="EMBL/GenBank/DDBJ databases">
        <authorList>
            <person name="de Groot N.N."/>
        </authorList>
    </citation>
    <scope>NUCLEOTIDE SEQUENCE [LARGE SCALE GENOMIC DNA]</scope>
    <source>
        <strain evidence="5">CGMCC 1.12397</strain>
    </source>
</reference>
<sequence length="134" mass="15089">MTERPLCATVSLRGVLFGPQDDVLVVKRATDGGWELPGGRLGAQEDAIDGVYREIKEETGLDVDVRRPVHAISWRNDDDDGRFGVYYHCLTPETEVSLSHEHTDFEWMSPRNAAKRLSDAQGKAVRRALEEHDQ</sequence>
<proteinExistence type="predicted"/>
<comment type="cofactor">
    <cofactor evidence="1">
        <name>Mg(2+)</name>
        <dbReference type="ChEBI" id="CHEBI:18420"/>
    </cofactor>
</comment>
<dbReference type="RefSeq" id="WP_092537793.1">
    <property type="nucleotide sequence ID" value="NZ_FNKQ01000003.1"/>
</dbReference>
<evidence type="ECO:0000313" key="5">
    <source>
        <dbReference type="EMBL" id="SDQ77594.1"/>
    </source>
</evidence>
<dbReference type="Gene3D" id="3.90.79.10">
    <property type="entry name" value="Nucleoside Triphosphate Pyrophosphohydrolase"/>
    <property type="match status" value="1"/>
</dbReference>
<evidence type="ECO:0000313" key="4">
    <source>
        <dbReference type="EMBL" id="RDI71390.1"/>
    </source>
</evidence>
<dbReference type="InterPro" id="IPR015797">
    <property type="entry name" value="NUDIX_hydrolase-like_dom_sf"/>
</dbReference>
<dbReference type="CDD" id="cd04699">
    <property type="entry name" value="NUDIX_MutT_Nudt1"/>
    <property type="match status" value="1"/>
</dbReference>
<name>A0A1H1DM21_9EURY</name>
<evidence type="ECO:0000256" key="2">
    <source>
        <dbReference type="ARBA" id="ARBA00022801"/>
    </source>
</evidence>
<evidence type="ECO:0000259" key="3">
    <source>
        <dbReference type="PROSITE" id="PS51462"/>
    </source>
</evidence>
<dbReference type="EMBL" id="FNKQ01000003">
    <property type="protein sequence ID" value="SDQ77594.1"/>
    <property type="molecule type" value="Genomic_DNA"/>
</dbReference>
<dbReference type="PANTHER" id="PTHR43046">
    <property type="entry name" value="GDP-MANNOSE MANNOSYL HYDROLASE"/>
    <property type="match status" value="1"/>
</dbReference>
<evidence type="ECO:0000256" key="1">
    <source>
        <dbReference type="ARBA" id="ARBA00001946"/>
    </source>
</evidence>
<protein>
    <submittedName>
        <fullName evidence="5">NUDIX domain-containing protein</fullName>
    </submittedName>
    <submittedName>
        <fullName evidence="4">NUDIX hydrolase</fullName>
    </submittedName>
</protein>
<dbReference type="InterPro" id="IPR000086">
    <property type="entry name" value="NUDIX_hydrolase_dom"/>
</dbReference>
<accession>A0A1H1DM21</accession>
<dbReference type="PROSITE" id="PS51462">
    <property type="entry name" value="NUDIX"/>
    <property type="match status" value="1"/>
</dbReference>
<reference evidence="4 7" key="3">
    <citation type="submission" date="2018-07" db="EMBL/GenBank/DDBJ databases">
        <title>Genome sequence of extremly halophilic archaeon Halopelagius longus strain BC12-B1.</title>
        <authorList>
            <person name="Zhang X."/>
        </authorList>
    </citation>
    <scope>NUCLEOTIDE SEQUENCE [LARGE SCALE GENOMIC DNA]</scope>
    <source>
        <strain evidence="4 7">BC12-B1</strain>
    </source>
</reference>
<gene>
    <name evidence="4" type="ORF">DWB78_06420</name>
    <name evidence="5" type="ORF">SAMN05216278_2482</name>
</gene>
<feature type="domain" description="Nudix hydrolase" evidence="3">
    <location>
        <begin position="2"/>
        <end position="130"/>
    </location>
</feature>
<dbReference type="PANTHER" id="PTHR43046:SF14">
    <property type="entry name" value="MUTT_NUDIX FAMILY PROTEIN"/>
    <property type="match status" value="1"/>
</dbReference>
<dbReference type="AlphaFoldDB" id="A0A1H1DM21"/>
<dbReference type="Proteomes" id="UP000199289">
    <property type="component" value="Unassembled WGS sequence"/>
</dbReference>
<dbReference type="GO" id="GO:0016787">
    <property type="term" value="F:hydrolase activity"/>
    <property type="evidence" value="ECO:0007669"/>
    <property type="project" value="UniProtKB-KW"/>
</dbReference>
<evidence type="ECO:0000313" key="6">
    <source>
        <dbReference type="Proteomes" id="UP000199289"/>
    </source>
</evidence>
<dbReference type="InterPro" id="IPR020084">
    <property type="entry name" value="NUDIX_hydrolase_CS"/>
</dbReference>
<keyword evidence="7" id="KW-1185">Reference proteome</keyword>
<evidence type="ECO:0000313" key="7">
    <source>
        <dbReference type="Proteomes" id="UP000255421"/>
    </source>
</evidence>
<organism evidence="5 6">
    <name type="scientific">Halopelagius longus</name>
    <dbReference type="NCBI Taxonomy" id="1236180"/>
    <lineage>
        <taxon>Archaea</taxon>
        <taxon>Methanobacteriati</taxon>
        <taxon>Methanobacteriota</taxon>
        <taxon>Stenosarchaea group</taxon>
        <taxon>Halobacteria</taxon>
        <taxon>Halobacteriales</taxon>
        <taxon>Haloferacaceae</taxon>
    </lineage>
</organism>
<reference evidence="6" key="1">
    <citation type="submission" date="2016-10" db="EMBL/GenBank/DDBJ databases">
        <authorList>
            <person name="Varghese N."/>
            <person name="Submissions S."/>
        </authorList>
    </citation>
    <scope>NUCLEOTIDE SEQUENCE [LARGE SCALE GENOMIC DNA]</scope>
    <source>
        <strain evidence="6">CGMCC 1.12397</strain>
    </source>
</reference>
<dbReference type="EMBL" id="QQST01000001">
    <property type="protein sequence ID" value="RDI71390.1"/>
    <property type="molecule type" value="Genomic_DNA"/>
</dbReference>
<dbReference type="Pfam" id="PF00293">
    <property type="entry name" value="NUDIX"/>
    <property type="match status" value="1"/>
</dbReference>